<accession>A0A0F7KTU1</accession>
<evidence type="ECO:0000313" key="2">
    <source>
        <dbReference type="Proteomes" id="UP000034392"/>
    </source>
</evidence>
<protein>
    <submittedName>
        <fullName evidence="1">Uncharacterized protein</fullName>
    </submittedName>
</protein>
<organism evidence="1 2">
    <name type="scientific">Croceibacterium atlanticum</name>
    <dbReference type="NCBI Taxonomy" id="1267766"/>
    <lineage>
        <taxon>Bacteria</taxon>
        <taxon>Pseudomonadati</taxon>
        <taxon>Pseudomonadota</taxon>
        <taxon>Alphaproteobacteria</taxon>
        <taxon>Sphingomonadales</taxon>
        <taxon>Erythrobacteraceae</taxon>
        <taxon>Croceibacterium</taxon>
    </lineage>
</organism>
<dbReference type="PATRIC" id="fig|1267766.3.peg.1541"/>
<dbReference type="RefSeq" id="WP_046903352.1">
    <property type="nucleotide sequence ID" value="NZ_CP011452.2"/>
</dbReference>
<proteinExistence type="predicted"/>
<dbReference type="STRING" id="1267766.WYH_01532"/>
<name>A0A0F7KTU1_9SPHN</name>
<keyword evidence="2" id="KW-1185">Reference proteome</keyword>
<evidence type="ECO:0000313" key="1">
    <source>
        <dbReference type="EMBL" id="AKH42571.1"/>
    </source>
</evidence>
<gene>
    <name evidence="1" type="ORF">WYH_01532</name>
</gene>
<dbReference type="OrthoDB" id="2955631at2"/>
<reference evidence="1" key="1">
    <citation type="submission" date="2015-05" db="EMBL/GenBank/DDBJ databases">
        <title>The complete genome of Altererythrobacter atlanticus strain 26DY36.</title>
        <authorList>
            <person name="Wu Y.-H."/>
            <person name="Cheng H."/>
            <person name="Wu X.-W."/>
        </authorList>
    </citation>
    <scope>NUCLEOTIDE SEQUENCE [LARGE SCALE GENOMIC DNA]</scope>
    <source>
        <strain evidence="1">26DY36</strain>
    </source>
</reference>
<dbReference type="KEGG" id="aay:WYH_01532"/>
<dbReference type="InterPro" id="IPR018723">
    <property type="entry name" value="DUF2254_membrane"/>
</dbReference>
<dbReference type="AlphaFoldDB" id="A0A0F7KTU1"/>
<sequence>MTAEIRWLWSRLNANYWFYPALFALGAGVLAFGTVWLDHRGAAQWLNDTNWILPARPEGASNLLTVIAGSMIGVASTVFSITIAAVAYASGNYGPRLLTNFMEDRGNQLSLATFIGTFVYALITLRAVRAEDEAAAAVLDSSATSLPGFVPQLSLVIAFLLMGLSIAVLVFFLNHIPASIRINTVLKGIGRRLLEDIADAFPEDANGAEDKAAPDGPPILADQTGYVRLIDFDEIKRAADDAGCRIALEVRTGDFIHAGMALARVCSGEPKEGLEDDVRAAFSVGASRSAEQDPQFLIDELVEIGLRALSPGINDPFTAITALHWLGAATAELGRRDLRKRVGGDEPEERSVIPLPDDFEHYVDRGFGVMRSAIATSRIAALVMLDTLRNAAAPIQDESRQALLRREGDRLLEQARNALTGPDLQEVEARHVSFSQAFLHTP</sequence>
<dbReference type="EMBL" id="CP011452">
    <property type="protein sequence ID" value="AKH42571.1"/>
    <property type="molecule type" value="Genomic_DNA"/>
</dbReference>
<dbReference type="Proteomes" id="UP000034392">
    <property type="component" value="Chromosome"/>
</dbReference>
<dbReference type="Pfam" id="PF10011">
    <property type="entry name" value="DUF2254"/>
    <property type="match status" value="1"/>
</dbReference>